<comment type="caution">
    <text evidence="2">The sequence shown here is derived from an EMBL/GenBank/DDBJ whole genome shotgun (WGS) entry which is preliminary data.</text>
</comment>
<dbReference type="GO" id="GO:0016407">
    <property type="term" value="F:acetyltransferase activity"/>
    <property type="evidence" value="ECO:0007669"/>
    <property type="project" value="InterPro"/>
</dbReference>
<evidence type="ECO:0000313" key="2">
    <source>
        <dbReference type="EMBL" id="KAK3358873.1"/>
    </source>
</evidence>
<reference evidence="2" key="1">
    <citation type="journal article" date="2023" name="Mol. Phylogenet. Evol.">
        <title>Genome-scale phylogeny and comparative genomics of the fungal order Sordariales.</title>
        <authorList>
            <person name="Hensen N."/>
            <person name="Bonometti L."/>
            <person name="Westerberg I."/>
            <person name="Brannstrom I.O."/>
            <person name="Guillou S."/>
            <person name="Cros-Aarteil S."/>
            <person name="Calhoun S."/>
            <person name="Haridas S."/>
            <person name="Kuo A."/>
            <person name="Mondo S."/>
            <person name="Pangilinan J."/>
            <person name="Riley R."/>
            <person name="LaButti K."/>
            <person name="Andreopoulos B."/>
            <person name="Lipzen A."/>
            <person name="Chen C."/>
            <person name="Yan M."/>
            <person name="Daum C."/>
            <person name="Ng V."/>
            <person name="Clum A."/>
            <person name="Steindorff A."/>
            <person name="Ohm R.A."/>
            <person name="Martin F."/>
            <person name="Silar P."/>
            <person name="Natvig D.O."/>
            <person name="Lalanne C."/>
            <person name="Gautier V."/>
            <person name="Ament-Velasquez S.L."/>
            <person name="Kruys A."/>
            <person name="Hutchinson M.I."/>
            <person name="Powell A.J."/>
            <person name="Barry K."/>
            <person name="Miller A.N."/>
            <person name="Grigoriev I.V."/>
            <person name="Debuchy R."/>
            <person name="Gladieux P."/>
            <person name="Hiltunen Thoren M."/>
            <person name="Johannesson H."/>
        </authorList>
    </citation>
    <scope>NUCLEOTIDE SEQUENCE</scope>
    <source>
        <strain evidence="2">CBS 955.72</strain>
    </source>
</reference>
<organism evidence="2 3">
    <name type="scientific">Lasiosphaeria hispida</name>
    <dbReference type="NCBI Taxonomy" id="260671"/>
    <lineage>
        <taxon>Eukaryota</taxon>
        <taxon>Fungi</taxon>
        <taxon>Dikarya</taxon>
        <taxon>Ascomycota</taxon>
        <taxon>Pezizomycotina</taxon>
        <taxon>Sordariomycetes</taxon>
        <taxon>Sordariomycetidae</taxon>
        <taxon>Sordariales</taxon>
        <taxon>Lasiosphaeriaceae</taxon>
        <taxon>Lasiosphaeria</taxon>
    </lineage>
</organism>
<sequence length="331" mass="37074">MASAYSPAQVAEYLEFIGLDQSFHPSANPVLDLSYLTTLFVHQITAVPYENLLIHYSPDHVVRLDPQLLFTKIVTSRRGRGGYCMENSIFFNHILRALGFADAYTAGVRIRLRTDGVPAGPYTGFVHVINIVTLPADNNTPSSAPRQRYAVDVGFGGDGPTLPMPLVEGLVHHNSIGTQEIRYTRGFLPTQRFRGEGAARMWIYQYRNGTDRPWNSFYAFSAEFEFMENDFNVVSHFTSQAPESPQSKTPLVIRFFRGQGRVPGEVRVTGKVMLVNGDVKRNVTGKTELVKTCVTEPERVEALREYFGIELTPEEVESIRGRVPQLRGVVA</sequence>
<gene>
    <name evidence="2" type="ORF">B0T25DRAFT_78319</name>
</gene>
<accession>A0AAJ0HPM5</accession>
<dbReference type="Proteomes" id="UP001275084">
    <property type="component" value="Unassembled WGS sequence"/>
</dbReference>
<dbReference type="PANTHER" id="PTHR11786">
    <property type="entry name" value="N-HYDROXYARYLAMINE O-ACETYLTRANSFERASE"/>
    <property type="match status" value="1"/>
</dbReference>
<dbReference type="InterPro" id="IPR001447">
    <property type="entry name" value="Arylamine_N-AcTrfase"/>
</dbReference>
<dbReference type="InterPro" id="IPR053710">
    <property type="entry name" value="Arylamine_NAT_domain_sf"/>
</dbReference>
<comment type="similarity">
    <text evidence="1">Belongs to the arylamine N-acetyltransferase family.</text>
</comment>
<protein>
    <submittedName>
        <fullName evidence="2">Arylamine N-acetyltransferase 2</fullName>
    </submittedName>
</protein>
<name>A0AAJ0HPM5_9PEZI</name>
<dbReference type="Pfam" id="PF00797">
    <property type="entry name" value="Acetyltransf_2"/>
    <property type="match status" value="1"/>
</dbReference>
<evidence type="ECO:0000256" key="1">
    <source>
        <dbReference type="ARBA" id="ARBA00006547"/>
    </source>
</evidence>
<evidence type="ECO:0000313" key="3">
    <source>
        <dbReference type="Proteomes" id="UP001275084"/>
    </source>
</evidence>
<keyword evidence="3" id="KW-1185">Reference proteome</keyword>
<reference evidence="2" key="2">
    <citation type="submission" date="2023-06" db="EMBL/GenBank/DDBJ databases">
        <authorList>
            <consortium name="Lawrence Berkeley National Laboratory"/>
            <person name="Haridas S."/>
            <person name="Hensen N."/>
            <person name="Bonometti L."/>
            <person name="Westerberg I."/>
            <person name="Brannstrom I.O."/>
            <person name="Guillou S."/>
            <person name="Cros-Aarteil S."/>
            <person name="Calhoun S."/>
            <person name="Kuo A."/>
            <person name="Mondo S."/>
            <person name="Pangilinan J."/>
            <person name="Riley R."/>
            <person name="Labutti K."/>
            <person name="Andreopoulos B."/>
            <person name="Lipzen A."/>
            <person name="Chen C."/>
            <person name="Yanf M."/>
            <person name="Daum C."/>
            <person name="Ng V."/>
            <person name="Clum A."/>
            <person name="Steindorff A."/>
            <person name="Ohm R."/>
            <person name="Martin F."/>
            <person name="Silar P."/>
            <person name="Natvig D."/>
            <person name="Lalanne C."/>
            <person name="Gautier V."/>
            <person name="Ament-Velasquez S.L."/>
            <person name="Kruys A."/>
            <person name="Hutchinson M.I."/>
            <person name="Powell A.J."/>
            <person name="Barry K."/>
            <person name="Miller A.N."/>
            <person name="Grigoriev I.V."/>
            <person name="Debuchy R."/>
            <person name="Gladieux P."/>
            <person name="Thoren M.H."/>
            <person name="Johannesson H."/>
        </authorList>
    </citation>
    <scope>NUCLEOTIDE SEQUENCE</scope>
    <source>
        <strain evidence="2">CBS 955.72</strain>
    </source>
</reference>
<dbReference type="InterPro" id="IPR038765">
    <property type="entry name" value="Papain-like_cys_pep_sf"/>
</dbReference>
<dbReference type="Gene3D" id="3.30.2140.20">
    <property type="match status" value="1"/>
</dbReference>
<dbReference type="EMBL" id="JAUIQD010000002">
    <property type="protein sequence ID" value="KAK3358873.1"/>
    <property type="molecule type" value="Genomic_DNA"/>
</dbReference>
<dbReference type="PANTHER" id="PTHR11786:SF0">
    <property type="entry name" value="ARYLAMINE N-ACETYLTRANSFERASE 4-RELATED"/>
    <property type="match status" value="1"/>
</dbReference>
<dbReference type="SUPFAM" id="SSF54001">
    <property type="entry name" value="Cysteine proteinases"/>
    <property type="match status" value="1"/>
</dbReference>
<proteinExistence type="inferred from homology"/>
<dbReference type="AlphaFoldDB" id="A0AAJ0HPM5"/>